<evidence type="ECO:0000313" key="1">
    <source>
        <dbReference type="EMBL" id="GFH20407.1"/>
    </source>
</evidence>
<reference evidence="1 2" key="1">
    <citation type="submission" date="2020-02" db="EMBL/GenBank/DDBJ databases">
        <title>Draft genome sequence of Haematococcus lacustris strain NIES-144.</title>
        <authorList>
            <person name="Morimoto D."/>
            <person name="Nakagawa S."/>
            <person name="Yoshida T."/>
            <person name="Sawayama S."/>
        </authorList>
    </citation>
    <scope>NUCLEOTIDE SEQUENCE [LARGE SCALE GENOMIC DNA]</scope>
    <source>
        <strain evidence="1 2">NIES-144</strain>
    </source>
</reference>
<comment type="caution">
    <text evidence="1">The sequence shown here is derived from an EMBL/GenBank/DDBJ whole genome shotgun (WGS) entry which is preliminary data.</text>
</comment>
<evidence type="ECO:0000313" key="2">
    <source>
        <dbReference type="Proteomes" id="UP000485058"/>
    </source>
</evidence>
<gene>
    <name evidence="1" type="ORF">HaLaN_17519</name>
</gene>
<protein>
    <submittedName>
        <fullName evidence="1">Rhodanese domain-containing protein</fullName>
    </submittedName>
</protein>
<organism evidence="1 2">
    <name type="scientific">Haematococcus lacustris</name>
    <name type="common">Green alga</name>
    <name type="synonym">Haematococcus pluvialis</name>
    <dbReference type="NCBI Taxonomy" id="44745"/>
    <lineage>
        <taxon>Eukaryota</taxon>
        <taxon>Viridiplantae</taxon>
        <taxon>Chlorophyta</taxon>
        <taxon>core chlorophytes</taxon>
        <taxon>Chlorophyceae</taxon>
        <taxon>CS clade</taxon>
        <taxon>Chlamydomonadales</taxon>
        <taxon>Haematococcaceae</taxon>
        <taxon>Haematococcus</taxon>
    </lineage>
</organism>
<sequence>MKIARRVGYALFGVLNGTEAGSHVHPELGAVLYCSIGGSLEAQEGASRQGMQSSVSTFDLSTTLIIQAQQSQRREV</sequence>
<keyword evidence="2" id="KW-1185">Reference proteome</keyword>
<dbReference type="AlphaFoldDB" id="A0A699ZCH5"/>
<proteinExistence type="predicted"/>
<feature type="non-terminal residue" evidence="1">
    <location>
        <position position="1"/>
    </location>
</feature>
<accession>A0A699ZCH5</accession>
<dbReference type="Proteomes" id="UP000485058">
    <property type="component" value="Unassembled WGS sequence"/>
</dbReference>
<name>A0A699ZCH5_HAELA</name>
<dbReference type="EMBL" id="BLLF01001628">
    <property type="protein sequence ID" value="GFH20407.1"/>
    <property type="molecule type" value="Genomic_DNA"/>
</dbReference>